<keyword evidence="2" id="KW-1185">Reference proteome</keyword>
<evidence type="ECO:0000313" key="2">
    <source>
        <dbReference type="Proteomes" id="UP000634136"/>
    </source>
</evidence>
<sequence length="88" mass="9550">MKIQSEPAAMSPSSMAGMNAGEVAVKIQIGGRCNDGDIGGDGKMSWYMLVETAASHAKEVREIHWAVIMLRRRFPQNHTSTISSSSKN</sequence>
<comment type="caution">
    <text evidence="1">The sequence shown here is derived from an EMBL/GenBank/DDBJ whole genome shotgun (WGS) entry which is preliminary data.</text>
</comment>
<evidence type="ECO:0000313" key="1">
    <source>
        <dbReference type="EMBL" id="KAF7830655.1"/>
    </source>
</evidence>
<dbReference type="EMBL" id="JAAIUW010000005">
    <property type="protein sequence ID" value="KAF7830655.1"/>
    <property type="molecule type" value="Genomic_DNA"/>
</dbReference>
<name>A0A834TXZ6_9FABA</name>
<protein>
    <submittedName>
        <fullName evidence="1">Uncharacterized protein</fullName>
    </submittedName>
</protein>
<gene>
    <name evidence="1" type="ORF">G2W53_012988</name>
</gene>
<dbReference type="Proteomes" id="UP000634136">
    <property type="component" value="Unassembled WGS sequence"/>
</dbReference>
<organism evidence="1 2">
    <name type="scientific">Senna tora</name>
    <dbReference type="NCBI Taxonomy" id="362788"/>
    <lineage>
        <taxon>Eukaryota</taxon>
        <taxon>Viridiplantae</taxon>
        <taxon>Streptophyta</taxon>
        <taxon>Embryophyta</taxon>
        <taxon>Tracheophyta</taxon>
        <taxon>Spermatophyta</taxon>
        <taxon>Magnoliopsida</taxon>
        <taxon>eudicotyledons</taxon>
        <taxon>Gunneridae</taxon>
        <taxon>Pentapetalae</taxon>
        <taxon>rosids</taxon>
        <taxon>fabids</taxon>
        <taxon>Fabales</taxon>
        <taxon>Fabaceae</taxon>
        <taxon>Caesalpinioideae</taxon>
        <taxon>Cassia clade</taxon>
        <taxon>Senna</taxon>
    </lineage>
</organism>
<dbReference type="AlphaFoldDB" id="A0A834TXZ6"/>
<proteinExistence type="predicted"/>
<accession>A0A834TXZ6</accession>
<reference evidence="1" key="1">
    <citation type="submission" date="2020-09" db="EMBL/GenBank/DDBJ databases">
        <title>Genome-Enabled Discovery of Anthraquinone Biosynthesis in Senna tora.</title>
        <authorList>
            <person name="Kang S.-H."/>
            <person name="Pandey R.P."/>
            <person name="Lee C.-M."/>
            <person name="Sim J.-S."/>
            <person name="Jeong J.-T."/>
            <person name="Choi B.-S."/>
            <person name="Jung M."/>
            <person name="Ginzburg D."/>
            <person name="Zhao K."/>
            <person name="Won S.Y."/>
            <person name="Oh T.-J."/>
            <person name="Yu Y."/>
            <person name="Kim N.-H."/>
            <person name="Lee O.R."/>
            <person name="Lee T.-H."/>
            <person name="Bashyal P."/>
            <person name="Kim T.-S."/>
            <person name="Lee W.-H."/>
            <person name="Kawkins C."/>
            <person name="Kim C.-K."/>
            <person name="Kim J.S."/>
            <person name="Ahn B.O."/>
            <person name="Rhee S.Y."/>
            <person name="Sohng J.K."/>
        </authorList>
    </citation>
    <scope>NUCLEOTIDE SEQUENCE</scope>
    <source>
        <tissue evidence="1">Leaf</tissue>
    </source>
</reference>